<evidence type="ECO:0000256" key="1">
    <source>
        <dbReference type="SAM" id="MobiDB-lite"/>
    </source>
</evidence>
<dbReference type="OMA" id="WEINNEC"/>
<dbReference type="AlphaFoldDB" id="A0A803PQD1"/>
<accession>A0A803PQD1</accession>
<keyword evidence="4" id="KW-1185">Reference proteome</keyword>
<evidence type="ECO:0000313" key="3">
    <source>
        <dbReference type="EnsemblPlants" id="cds.evm.model.05.423"/>
    </source>
</evidence>
<evidence type="ECO:0000313" key="4">
    <source>
        <dbReference type="Proteomes" id="UP000596661"/>
    </source>
</evidence>
<name>A0A803PQD1_CANSA</name>
<dbReference type="InterPro" id="IPR036691">
    <property type="entry name" value="Endo/exonu/phosph_ase_sf"/>
</dbReference>
<dbReference type="Pfam" id="PF14392">
    <property type="entry name" value="zf-CCHC_4"/>
    <property type="match status" value="1"/>
</dbReference>
<dbReference type="Gene3D" id="3.60.10.10">
    <property type="entry name" value="Endonuclease/exonuclease/phosphatase"/>
    <property type="match status" value="1"/>
</dbReference>
<dbReference type="PANTHER" id="PTHR46890">
    <property type="entry name" value="NON-LTR RETROLELEMENT REVERSE TRANSCRIPTASE-LIKE PROTEIN-RELATED"/>
    <property type="match status" value="1"/>
</dbReference>
<dbReference type="PANTHER" id="PTHR46890:SF48">
    <property type="entry name" value="RNA-DIRECTED DNA POLYMERASE"/>
    <property type="match status" value="1"/>
</dbReference>
<sequence length="1266" mass="143267">MDRTDITMEDLLSRTSNLTVLDEDGWEINNECGTEVNSLCAMGRWVSNRPMSRSLLRTILGRVWGISEKEWNVEIKFTSKEASFLVFTFKSSQDLNRIVIKNPWFLTNRTLILERLDGIPQIWENSLTKFPLSGRIFNLPPRSITKGNLERLAGFVGNVIEVQKLDIPKIVSKGYFTFKVWFDISKPICPGFLFPSEGQKIWLKFRYDRLPYMCFNCGFLGHDTRVCAEPMAYIEDGLGNQQPTYGSWLKIDDRKEEINNSTQKYSGVSRPMIPPPGFTEKIHSPYATMPTDGGKISGHSSAPINGPGKEILVTSPGFSCNSEIGMLNKGKQKISNGNLGLDFDMEKPIAEGECSGKGINLIMVQEGHGRSKRNGSSREEGTINLLNDPKIASNLAPSYGQRNPTETISTISMNLTEVPINYDCNLEILKKTEGPSKRRKVIPKRPKNIGSGGNKRKQTEEIQQAGQSGDSKEISMVSDLTFEMITKAANSLGFEGCFVVDAKGKSGGLALLWSNEYSVHIKSFTEAHIDALVENNLGFLWRFTGFYGSPDPGGRVDSWKLLKRLQPMFNGAWVCGGDFIEIVNQKEKKGGGPKPEYLMRNFRRAISDCQLRESHSVDDGFTWCNGRAANLIFEKLDRILCNSFWKDKFKKNKVSLLNWWNSDHRPLLLQSQSVDSGNSFNRHWGTRFHFEQAWADNEDCRRIIEEVWQKKHQGDPVLQLSKLLTSCEKEDWMTTQRLEHDLNCVEEKKEMYWKQRSRALWLKHGDKNTKFFHYKASQRRKKNTIMGLYDDRQQWKTAEKDLERIAIDYFQKLFTKSNRGVNLHNILHQCVPFRLSNAENEALLEPFTIDKVKRAMFQINPLKAPGKDGLSATFFQKNWDVVGAEVTAACLEVLNKDADCSTLNETLICLIPKVTQPTKMTEFRPISLCTVIYKVISKCLANRMKQSMSSVISANQSAFIGGRIIQDNAILGFESLHCLRKGRFGNGKKMAIKLDMSKAYDRVEWDFLATMMTCLGYENRWIMKIMNCITSVSFSILINGSIKGKFFPERGLRQGDPLSPFLFLLCSEGLSCLIFEAERAGKIHGLRFGDMDQKLSHLLFADDSLIFLDATINEGSTLKSILETYSILSGQCINMEKTEMCVGSKIGESLANSLATSMGVSLVTNHTKYLGMPTFIGKNKKQIFGKVREKVEAKLQGWKRGLFSQAGKEILIKAVIQALPCYVMSCFRITKGILHDIESLIARFFGGDQHQIITRFIGENGRNFAN</sequence>
<organism evidence="3 4">
    <name type="scientific">Cannabis sativa</name>
    <name type="common">Hemp</name>
    <name type="synonym">Marijuana</name>
    <dbReference type="NCBI Taxonomy" id="3483"/>
    <lineage>
        <taxon>Eukaryota</taxon>
        <taxon>Viridiplantae</taxon>
        <taxon>Streptophyta</taxon>
        <taxon>Embryophyta</taxon>
        <taxon>Tracheophyta</taxon>
        <taxon>Spermatophyta</taxon>
        <taxon>Magnoliopsida</taxon>
        <taxon>eudicotyledons</taxon>
        <taxon>Gunneridae</taxon>
        <taxon>Pentapetalae</taxon>
        <taxon>rosids</taxon>
        <taxon>fabids</taxon>
        <taxon>Rosales</taxon>
        <taxon>Cannabaceae</taxon>
        <taxon>Cannabis</taxon>
    </lineage>
</organism>
<dbReference type="InterPro" id="IPR052343">
    <property type="entry name" value="Retrotransposon-Effector_Assoc"/>
</dbReference>
<evidence type="ECO:0000259" key="2">
    <source>
        <dbReference type="PROSITE" id="PS50878"/>
    </source>
</evidence>
<dbReference type="SUPFAM" id="SSF56672">
    <property type="entry name" value="DNA/RNA polymerases"/>
    <property type="match status" value="1"/>
</dbReference>
<dbReference type="CDD" id="cd01650">
    <property type="entry name" value="RT_nLTR_like"/>
    <property type="match status" value="1"/>
</dbReference>
<reference evidence="3" key="1">
    <citation type="submission" date="2018-11" db="EMBL/GenBank/DDBJ databases">
        <authorList>
            <person name="Grassa J C."/>
        </authorList>
    </citation>
    <scope>NUCLEOTIDE SEQUENCE [LARGE SCALE GENOMIC DNA]</scope>
</reference>
<proteinExistence type="predicted"/>
<dbReference type="EMBL" id="UZAU01000422">
    <property type="status" value="NOT_ANNOTATED_CDS"/>
    <property type="molecule type" value="Genomic_DNA"/>
</dbReference>
<feature type="compositionally biased region" description="Basic residues" evidence="1">
    <location>
        <begin position="437"/>
        <end position="447"/>
    </location>
</feature>
<protein>
    <recommendedName>
        <fullName evidence="2">Reverse transcriptase domain-containing protein</fullName>
    </recommendedName>
</protein>
<dbReference type="PROSITE" id="PS50878">
    <property type="entry name" value="RT_POL"/>
    <property type="match status" value="1"/>
</dbReference>
<dbReference type="SUPFAM" id="SSF56219">
    <property type="entry name" value="DNase I-like"/>
    <property type="match status" value="1"/>
</dbReference>
<dbReference type="InterPro" id="IPR025836">
    <property type="entry name" value="Zn_knuckle_CX2CX4HX4C"/>
</dbReference>
<dbReference type="Pfam" id="PF00078">
    <property type="entry name" value="RVT_1"/>
    <property type="match status" value="1"/>
</dbReference>
<reference evidence="3" key="2">
    <citation type="submission" date="2021-03" db="UniProtKB">
        <authorList>
            <consortium name="EnsemblPlants"/>
        </authorList>
    </citation>
    <scope>IDENTIFICATION</scope>
</reference>
<dbReference type="EnsemblPlants" id="evm.model.05.423">
    <property type="protein sequence ID" value="cds.evm.model.05.423"/>
    <property type="gene ID" value="evm.TU.05.423"/>
</dbReference>
<dbReference type="Proteomes" id="UP000596661">
    <property type="component" value="Chromosome 5"/>
</dbReference>
<feature type="domain" description="Reverse transcriptase" evidence="2">
    <location>
        <begin position="892"/>
        <end position="1162"/>
    </location>
</feature>
<dbReference type="InterPro" id="IPR043502">
    <property type="entry name" value="DNA/RNA_pol_sf"/>
</dbReference>
<dbReference type="InterPro" id="IPR000477">
    <property type="entry name" value="RT_dom"/>
</dbReference>
<dbReference type="Gramene" id="evm.model.05.423">
    <property type="protein sequence ID" value="cds.evm.model.05.423"/>
    <property type="gene ID" value="evm.TU.05.423"/>
</dbReference>
<feature type="region of interest" description="Disordered" evidence="1">
    <location>
        <begin position="435"/>
        <end position="472"/>
    </location>
</feature>